<accession>A0A8J1U352</accession>
<feature type="transmembrane region" description="Helical" evidence="2">
    <location>
        <begin position="261"/>
        <end position="285"/>
    </location>
</feature>
<keyword evidence="2" id="KW-0812">Transmembrane</keyword>
<evidence type="ECO:0000313" key="4">
    <source>
        <dbReference type="EMBL" id="CAH1791688.1"/>
    </source>
</evidence>
<evidence type="ECO:0000313" key="5">
    <source>
        <dbReference type="Proteomes" id="UP000749559"/>
    </source>
</evidence>
<keyword evidence="2" id="KW-1133">Transmembrane helix</keyword>
<protein>
    <submittedName>
        <fullName evidence="4">Uncharacterized protein</fullName>
    </submittedName>
</protein>
<feature type="region of interest" description="Disordered" evidence="1">
    <location>
        <begin position="232"/>
        <end position="255"/>
    </location>
</feature>
<comment type="caution">
    <text evidence="4">The sequence shown here is derived from an EMBL/GenBank/DDBJ whole genome shotgun (WGS) entry which is preliminary data.</text>
</comment>
<proteinExistence type="predicted"/>
<evidence type="ECO:0000256" key="3">
    <source>
        <dbReference type="SAM" id="SignalP"/>
    </source>
</evidence>
<keyword evidence="5" id="KW-1185">Reference proteome</keyword>
<dbReference type="EMBL" id="CAIIXF020000008">
    <property type="protein sequence ID" value="CAH1791688.1"/>
    <property type="molecule type" value="Genomic_DNA"/>
</dbReference>
<feature type="compositionally biased region" description="Low complexity" evidence="1">
    <location>
        <begin position="204"/>
        <end position="216"/>
    </location>
</feature>
<feature type="chain" id="PRO_5043781215" evidence="3">
    <location>
        <begin position="20"/>
        <end position="306"/>
    </location>
</feature>
<organism evidence="4 5">
    <name type="scientific">Owenia fusiformis</name>
    <name type="common">Polychaete worm</name>
    <dbReference type="NCBI Taxonomy" id="6347"/>
    <lineage>
        <taxon>Eukaryota</taxon>
        <taxon>Metazoa</taxon>
        <taxon>Spiralia</taxon>
        <taxon>Lophotrochozoa</taxon>
        <taxon>Annelida</taxon>
        <taxon>Polychaeta</taxon>
        <taxon>Sedentaria</taxon>
        <taxon>Canalipalpata</taxon>
        <taxon>Sabellida</taxon>
        <taxon>Oweniida</taxon>
        <taxon>Oweniidae</taxon>
        <taxon>Owenia</taxon>
    </lineage>
</organism>
<dbReference type="Proteomes" id="UP000749559">
    <property type="component" value="Unassembled WGS sequence"/>
</dbReference>
<keyword evidence="2" id="KW-0472">Membrane</keyword>
<dbReference type="AlphaFoldDB" id="A0A8J1U352"/>
<evidence type="ECO:0000256" key="2">
    <source>
        <dbReference type="SAM" id="Phobius"/>
    </source>
</evidence>
<name>A0A8J1U352_OWEFU</name>
<gene>
    <name evidence="4" type="ORF">OFUS_LOCUS16745</name>
</gene>
<feature type="compositionally biased region" description="Basic and acidic residues" evidence="1">
    <location>
        <begin position="234"/>
        <end position="250"/>
    </location>
</feature>
<keyword evidence="3" id="KW-0732">Signal</keyword>
<feature type="region of interest" description="Disordered" evidence="1">
    <location>
        <begin position="195"/>
        <end position="216"/>
    </location>
</feature>
<evidence type="ECO:0000256" key="1">
    <source>
        <dbReference type="SAM" id="MobiDB-lite"/>
    </source>
</evidence>
<feature type="signal peptide" evidence="3">
    <location>
        <begin position="1"/>
        <end position="19"/>
    </location>
</feature>
<reference evidence="4" key="1">
    <citation type="submission" date="2022-03" db="EMBL/GenBank/DDBJ databases">
        <authorList>
            <person name="Martin C."/>
        </authorList>
    </citation>
    <scope>NUCLEOTIDE SEQUENCE</scope>
</reference>
<sequence length="306" mass="33429">MQLMLTFAVLLSVPNVISGTFLQKCKETITINNAYNEIHLSGNGGDHYKDGEKIKCDVWFVSGVPNTTISVKFPSYDIAIDGNTQSDWPSSALSVGIPGAPHARGGDGIVVYDMVAKKYMLGDSETRWAGTKGTRWDFAGSDVQQKEYQYYNLYLGKMKDVETVKKFTKPAKVYVSYKGEPRKDSFTMEIGLVGLPTTTPPPTTTTTTISTTPLPTTTRKTTTVKIIDLAGHVGKKEPDDDSNGEHHTDDDTNGDDDPAGFFPYAIAAIVVVVVAVLGIGLRCYIIRRRAGRMLGFRRSDQAGLLT</sequence>